<sequence length="440" mass="48372">MKKTLLIILITFWLSDRTAFAQVKTDRIYRTDKTIIEGKIEEISETEILYKISGNAKAPVKHIARKDVRRIVYANGKVEELTLPAASKVASNKQKQKDGVKTTETSKSAASKEIPVVEVKKEEEKVAEITKPAAPKVMSDRIIRKDGGIVEGKIVNASPGKIEYKNPDDKEETIYFISGADVAKIEYADGRIVDMTASVKPPSAKKEKNKDKPKSDPVVKKQNRKKITFDQEIAGQSGKGKPRQLLDIPRFVIGVGAEASYVLEPLSKKWVSTSDSIGLQQGFGGSLRADLHVTKGIALSLGAGYNVWQVKRNYVTTDITTNTKVVQYATQDKFQVIPIQAGIKLYLMKGFYLMPEASFNIITASSSYKDGIVVNPNGNKTSSTSVSKIGYGGSIGCEIYKLPTVIDISARFQVINAEQFRSLNEPLYYAGLRLGIGIGK</sequence>
<dbReference type="EMBL" id="FOXH01000001">
    <property type="protein sequence ID" value="SFP05384.1"/>
    <property type="molecule type" value="Genomic_DNA"/>
</dbReference>
<evidence type="ECO:0000256" key="2">
    <source>
        <dbReference type="SAM" id="SignalP"/>
    </source>
</evidence>
<evidence type="ECO:0000313" key="4">
    <source>
        <dbReference type="Proteomes" id="UP000199306"/>
    </source>
</evidence>
<accession>A0A1I5M707</accession>
<dbReference type="AlphaFoldDB" id="A0A1I5M707"/>
<evidence type="ECO:0000256" key="1">
    <source>
        <dbReference type="SAM" id="MobiDB-lite"/>
    </source>
</evidence>
<feature type="chain" id="PRO_5011779600" description="Outer membrane protein beta-barrel domain-containing protein" evidence="2">
    <location>
        <begin position="22"/>
        <end position="440"/>
    </location>
</feature>
<evidence type="ECO:0000313" key="3">
    <source>
        <dbReference type="EMBL" id="SFP05384.1"/>
    </source>
</evidence>
<proteinExistence type="predicted"/>
<dbReference type="OrthoDB" id="960834at2"/>
<dbReference type="Proteomes" id="UP000199306">
    <property type="component" value="Unassembled WGS sequence"/>
</dbReference>
<feature type="region of interest" description="Disordered" evidence="1">
    <location>
        <begin position="198"/>
        <end position="223"/>
    </location>
</feature>
<dbReference type="RefSeq" id="WP_092010669.1">
    <property type="nucleotide sequence ID" value="NZ_FOXH01000001.1"/>
</dbReference>
<keyword evidence="4" id="KW-1185">Reference proteome</keyword>
<name>A0A1I5M707_9BACT</name>
<organism evidence="3 4">
    <name type="scientific">Pseudarcicella hirudinis</name>
    <dbReference type="NCBI Taxonomy" id="1079859"/>
    <lineage>
        <taxon>Bacteria</taxon>
        <taxon>Pseudomonadati</taxon>
        <taxon>Bacteroidota</taxon>
        <taxon>Cytophagia</taxon>
        <taxon>Cytophagales</taxon>
        <taxon>Flectobacillaceae</taxon>
        <taxon>Pseudarcicella</taxon>
    </lineage>
</organism>
<gene>
    <name evidence="3" type="ORF">SAMN04515674_101164</name>
</gene>
<keyword evidence="2" id="KW-0732">Signal</keyword>
<feature type="signal peptide" evidence="2">
    <location>
        <begin position="1"/>
        <end position="21"/>
    </location>
</feature>
<dbReference type="STRING" id="1079859.SAMN04515674_101164"/>
<protein>
    <recommendedName>
        <fullName evidence="5">Outer membrane protein beta-barrel domain-containing protein</fullName>
    </recommendedName>
</protein>
<reference evidence="3 4" key="1">
    <citation type="submission" date="2016-10" db="EMBL/GenBank/DDBJ databases">
        <authorList>
            <person name="de Groot N.N."/>
        </authorList>
    </citation>
    <scope>NUCLEOTIDE SEQUENCE [LARGE SCALE GENOMIC DNA]</scope>
    <source>
        <strain evidence="4">E92,LMG 26720,CCM 7988</strain>
    </source>
</reference>
<evidence type="ECO:0008006" key="5">
    <source>
        <dbReference type="Google" id="ProtNLM"/>
    </source>
</evidence>
<feature type="compositionally biased region" description="Basic and acidic residues" evidence="1">
    <location>
        <begin position="204"/>
        <end position="219"/>
    </location>
</feature>